<dbReference type="AlphaFoldDB" id="A0A9D1MXV4"/>
<organism evidence="2 3">
    <name type="scientific">Candidatus Fimimonas merdipullorum</name>
    <dbReference type="NCBI Taxonomy" id="2840822"/>
    <lineage>
        <taxon>Bacteria</taxon>
        <taxon>Pseudomonadati</taxon>
        <taxon>Myxococcota</taxon>
        <taxon>Myxococcia</taxon>
        <taxon>Myxococcales</taxon>
        <taxon>Cystobacterineae</taxon>
        <taxon>Myxococcaceae</taxon>
        <taxon>Myxococcaceae incertae sedis</taxon>
        <taxon>Candidatus Fimimonas</taxon>
    </lineage>
</organism>
<sequence length="102" mass="11274">MKKLEKVFDVIGEILAVLLVVVYIVAMANAKWGFLDGVPVLEKILNIVIHYGALLLVAVVGLEAMSKRNIILRIIFYLCLAVIVIFLCFPETYNNLIGLIAG</sequence>
<keyword evidence="1" id="KW-0812">Transmembrane</keyword>
<keyword evidence="1" id="KW-0472">Membrane</keyword>
<feature type="transmembrane region" description="Helical" evidence="1">
    <location>
        <begin position="44"/>
        <end position="62"/>
    </location>
</feature>
<accession>A0A9D1MXV4</accession>
<evidence type="ECO:0000256" key="1">
    <source>
        <dbReference type="SAM" id="Phobius"/>
    </source>
</evidence>
<dbReference type="Proteomes" id="UP000886852">
    <property type="component" value="Unassembled WGS sequence"/>
</dbReference>
<gene>
    <name evidence="2" type="ORF">IAC72_03190</name>
</gene>
<evidence type="ECO:0000313" key="2">
    <source>
        <dbReference type="EMBL" id="HIU90993.1"/>
    </source>
</evidence>
<name>A0A9D1MXV4_9BACT</name>
<comment type="caution">
    <text evidence="2">The sequence shown here is derived from an EMBL/GenBank/DDBJ whole genome shotgun (WGS) entry which is preliminary data.</text>
</comment>
<proteinExistence type="predicted"/>
<keyword evidence="1" id="KW-1133">Transmembrane helix</keyword>
<dbReference type="EMBL" id="DVOC01000055">
    <property type="protein sequence ID" value="HIU90993.1"/>
    <property type="molecule type" value="Genomic_DNA"/>
</dbReference>
<evidence type="ECO:0000313" key="3">
    <source>
        <dbReference type="Proteomes" id="UP000886852"/>
    </source>
</evidence>
<protein>
    <submittedName>
        <fullName evidence="2">Uncharacterized protein</fullName>
    </submittedName>
</protein>
<feature type="transmembrane region" description="Helical" evidence="1">
    <location>
        <begin position="7"/>
        <end position="32"/>
    </location>
</feature>
<reference evidence="2" key="1">
    <citation type="submission" date="2020-10" db="EMBL/GenBank/DDBJ databases">
        <authorList>
            <person name="Gilroy R."/>
        </authorList>
    </citation>
    <scope>NUCLEOTIDE SEQUENCE</scope>
    <source>
        <strain evidence="2">ChiHjej12B11-7776</strain>
    </source>
</reference>
<feature type="transmembrane region" description="Helical" evidence="1">
    <location>
        <begin position="74"/>
        <end position="93"/>
    </location>
</feature>
<reference evidence="2" key="2">
    <citation type="journal article" date="2021" name="PeerJ">
        <title>Extensive microbial diversity within the chicken gut microbiome revealed by metagenomics and culture.</title>
        <authorList>
            <person name="Gilroy R."/>
            <person name="Ravi A."/>
            <person name="Getino M."/>
            <person name="Pursley I."/>
            <person name="Horton D.L."/>
            <person name="Alikhan N.F."/>
            <person name="Baker D."/>
            <person name="Gharbi K."/>
            <person name="Hall N."/>
            <person name="Watson M."/>
            <person name="Adriaenssens E.M."/>
            <person name="Foster-Nyarko E."/>
            <person name="Jarju S."/>
            <person name="Secka A."/>
            <person name="Antonio M."/>
            <person name="Oren A."/>
            <person name="Chaudhuri R.R."/>
            <person name="La Ragione R."/>
            <person name="Hildebrand F."/>
            <person name="Pallen M.J."/>
        </authorList>
    </citation>
    <scope>NUCLEOTIDE SEQUENCE</scope>
    <source>
        <strain evidence="2">ChiHjej12B11-7776</strain>
    </source>
</reference>